<evidence type="ECO:0000313" key="3">
    <source>
        <dbReference type="Proteomes" id="UP000198771"/>
    </source>
</evidence>
<dbReference type="Proteomes" id="UP000198771">
    <property type="component" value="Unassembled WGS sequence"/>
</dbReference>
<keyword evidence="1" id="KW-1133">Transmembrane helix</keyword>
<evidence type="ECO:0000313" key="2">
    <source>
        <dbReference type="EMBL" id="SDB13550.1"/>
    </source>
</evidence>
<protein>
    <submittedName>
        <fullName evidence="2">Sucrose synthase</fullName>
    </submittedName>
</protein>
<dbReference type="EMBL" id="FMXO01000003">
    <property type="protein sequence ID" value="SDB13550.1"/>
    <property type="molecule type" value="Genomic_DNA"/>
</dbReference>
<feature type="transmembrane region" description="Helical" evidence="1">
    <location>
        <begin position="37"/>
        <end position="54"/>
    </location>
</feature>
<reference evidence="2 3" key="1">
    <citation type="submission" date="2016-10" db="EMBL/GenBank/DDBJ databases">
        <authorList>
            <person name="de Groot N.N."/>
        </authorList>
    </citation>
    <scope>NUCLEOTIDE SEQUENCE [LARGE SCALE GENOMIC DNA]</scope>
    <source>
        <strain evidence="2 3">ASO4-2</strain>
    </source>
</reference>
<keyword evidence="1" id="KW-0812">Transmembrane</keyword>
<keyword evidence="3" id="KW-1185">Reference proteome</keyword>
<proteinExistence type="predicted"/>
<dbReference type="OrthoDB" id="5471575at2"/>
<keyword evidence="1" id="KW-0472">Membrane</keyword>
<evidence type="ECO:0000256" key="1">
    <source>
        <dbReference type="SAM" id="Phobius"/>
    </source>
</evidence>
<dbReference type="AlphaFoldDB" id="A0A1G6AYU8"/>
<organism evidence="2 3">
    <name type="scientific">Desulfonatronum thiosulfatophilum</name>
    <dbReference type="NCBI Taxonomy" id="617002"/>
    <lineage>
        <taxon>Bacteria</taxon>
        <taxon>Pseudomonadati</taxon>
        <taxon>Thermodesulfobacteriota</taxon>
        <taxon>Desulfovibrionia</taxon>
        <taxon>Desulfovibrionales</taxon>
        <taxon>Desulfonatronaceae</taxon>
        <taxon>Desulfonatronum</taxon>
    </lineage>
</organism>
<name>A0A1G6AYU8_9BACT</name>
<dbReference type="RefSeq" id="WP_092117219.1">
    <property type="nucleotide sequence ID" value="NZ_FMXO01000003.1"/>
</dbReference>
<sequence length="148" mass="16641">MSAAEQHEAKTDAQKPGYKPIDEEVFEMKSGSDFGKVALFVALLAVILMVMLYFSQQQNITGMSDQLGEVQQVRQEIVVVQDQVTALESEMEALKGLPDEARRIIITSLLNESASKINYLSTRMETEEQQAKLQEIQRMLEEVQAGME</sequence>
<gene>
    <name evidence="2" type="ORF">SAMN05660653_00665</name>
</gene>
<accession>A0A1G6AYU8</accession>